<evidence type="ECO:0000313" key="1">
    <source>
        <dbReference type="EMBL" id="KRO15512.1"/>
    </source>
</evidence>
<organism evidence="1 2">
    <name type="scientific">Lacticaseibacillus saniviri JCM 17471 = DSM 24301</name>
    <dbReference type="NCBI Taxonomy" id="1293598"/>
    <lineage>
        <taxon>Bacteria</taxon>
        <taxon>Bacillati</taxon>
        <taxon>Bacillota</taxon>
        <taxon>Bacilli</taxon>
        <taxon>Lactobacillales</taxon>
        <taxon>Lactobacillaceae</taxon>
        <taxon>Lacticaseibacillus</taxon>
    </lineage>
</organism>
<reference evidence="1 2" key="1">
    <citation type="journal article" date="2015" name="Genome Announc.">
        <title>Expanding the biotechnology potential of lactobacilli through comparative genomics of 213 strains and associated genera.</title>
        <authorList>
            <person name="Sun Z."/>
            <person name="Harris H.M."/>
            <person name="McCann A."/>
            <person name="Guo C."/>
            <person name="Argimon S."/>
            <person name="Zhang W."/>
            <person name="Yang X."/>
            <person name="Jeffery I.B."/>
            <person name="Cooney J.C."/>
            <person name="Kagawa T.F."/>
            <person name="Liu W."/>
            <person name="Song Y."/>
            <person name="Salvetti E."/>
            <person name="Wrobel A."/>
            <person name="Rasinkangas P."/>
            <person name="Parkhill J."/>
            <person name="Rea M.C."/>
            <person name="O'Sullivan O."/>
            <person name="Ritari J."/>
            <person name="Douillard F.P."/>
            <person name="Paul Ross R."/>
            <person name="Yang R."/>
            <person name="Briner A.E."/>
            <person name="Felis G.E."/>
            <person name="de Vos W.M."/>
            <person name="Barrangou R."/>
            <person name="Klaenhammer T.R."/>
            <person name="Caufield P.W."/>
            <person name="Cui Y."/>
            <person name="Zhang H."/>
            <person name="O'Toole P.W."/>
        </authorList>
    </citation>
    <scope>NUCLEOTIDE SEQUENCE [LARGE SCALE GENOMIC DNA]</scope>
    <source>
        <strain evidence="1 2">DSM 24301</strain>
    </source>
</reference>
<dbReference type="Proteomes" id="UP000050969">
    <property type="component" value="Unassembled WGS sequence"/>
</dbReference>
<proteinExistence type="predicted"/>
<sequence length="351" mass="38996">MLNLRDSKLKSILTSLLTASEAREQVTNHWQNAQKSFKSSPLVNSQAAETSLLASYTDLLGDKLYQALTEVSGVSADFLDRIWIESAANTPEQSGLKFNLETKTGTLGLFSVMNPLSDDGHLVSENLPTLLQITAKDAELVFTQAELDQLSTIIKVLYTADYRFLSIDDTVLQPIDQLSFKTKYDNTQPLTTTVHVDEPGNVQLSMDIDPNAVVVGYQILDDAGHDWMDLGTEDLTKTTFSWASTTIPDELVDHNLTLQLNLRSSNNSPALDELFVTASNNAILMRQLPGNGHYELVLPNKQPLTVQVDPKSDTLKLGYPENTIQIIELNKQYPFIGDWLKQVLPKKPAFN</sequence>
<evidence type="ECO:0000313" key="2">
    <source>
        <dbReference type="Proteomes" id="UP000050969"/>
    </source>
</evidence>
<comment type="caution">
    <text evidence="1">The sequence shown here is derived from an EMBL/GenBank/DDBJ whole genome shotgun (WGS) entry which is preliminary data.</text>
</comment>
<protein>
    <submittedName>
        <fullName evidence="1">Uncharacterized protein</fullName>
    </submittedName>
</protein>
<dbReference type="STRING" id="1293598.IV56_GL002280"/>
<dbReference type="EMBL" id="JQCE01000064">
    <property type="protein sequence ID" value="KRO15512.1"/>
    <property type="molecule type" value="Genomic_DNA"/>
</dbReference>
<accession>A0A0R2MPD3</accession>
<dbReference type="RefSeq" id="WP_056993275.1">
    <property type="nucleotide sequence ID" value="NZ_JQCE01000064.1"/>
</dbReference>
<gene>
    <name evidence="1" type="ORF">IV56_GL002280</name>
</gene>
<dbReference type="AlphaFoldDB" id="A0A0R2MPD3"/>
<keyword evidence="2" id="KW-1185">Reference proteome</keyword>
<name>A0A0R2MPD3_9LACO</name>
<dbReference type="PATRIC" id="fig|1293598.4.peg.2381"/>